<dbReference type="AlphaFoldDB" id="A0A0E9WVU6"/>
<accession>A0A0E9WVU6</accession>
<dbReference type="EMBL" id="GBXM01014040">
    <property type="protein sequence ID" value="JAH94537.1"/>
    <property type="molecule type" value="Transcribed_RNA"/>
</dbReference>
<protein>
    <submittedName>
        <fullName evidence="1">Uncharacterized protein</fullName>
    </submittedName>
</protein>
<organism evidence="1">
    <name type="scientific">Anguilla anguilla</name>
    <name type="common">European freshwater eel</name>
    <name type="synonym">Muraena anguilla</name>
    <dbReference type="NCBI Taxonomy" id="7936"/>
    <lineage>
        <taxon>Eukaryota</taxon>
        <taxon>Metazoa</taxon>
        <taxon>Chordata</taxon>
        <taxon>Craniata</taxon>
        <taxon>Vertebrata</taxon>
        <taxon>Euteleostomi</taxon>
        <taxon>Actinopterygii</taxon>
        <taxon>Neopterygii</taxon>
        <taxon>Teleostei</taxon>
        <taxon>Anguilliformes</taxon>
        <taxon>Anguillidae</taxon>
        <taxon>Anguilla</taxon>
    </lineage>
</organism>
<reference evidence="1" key="1">
    <citation type="submission" date="2014-11" db="EMBL/GenBank/DDBJ databases">
        <authorList>
            <person name="Amaro Gonzalez C."/>
        </authorList>
    </citation>
    <scope>NUCLEOTIDE SEQUENCE</scope>
</reference>
<evidence type="ECO:0000313" key="1">
    <source>
        <dbReference type="EMBL" id="JAH94537.1"/>
    </source>
</evidence>
<reference evidence="1" key="2">
    <citation type="journal article" date="2015" name="Fish Shellfish Immunol.">
        <title>Early steps in the European eel (Anguilla anguilla)-Vibrio vulnificus interaction in the gills: Role of the RtxA13 toxin.</title>
        <authorList>
            <person name="Callol A."/>
            <person name="Pajuelo D."/>
            <person name="Ebbesson L."/>
            <person name="Teles M."/>
            <person name="MacKenzie S."/>
            <person name="Amaro C."/>
        </authorList>
    </citation>
    <scope>NUCLEOTIDE SEQUENCE</scope>
</reference>
<name>A0A0E9WVU6_ANGAN</name>
<sequence>MNQSKNIPCLQTTTMHSLVHSTDFHIRSLHCGEIGRNVLFELQCFCSMKQLYFSKYAIQFQTNININTSSTHILVLHQSDHSI</sequence>
<proteinExistence type="predicted"/>